<organism evidence="1 2">
    <name type="scientific">Mucuna pruriens</name>
    <name type="common">Velvet bean</name>
    <name type="synonym">Dolichos pruriens</name>
    <dbReference type="NCBI Taxonomy" id="157652"/>
    <lineage>
        <taxon>Eukaryota</taxon>
        <taxon>Viridiplantae</taxon>
        <taxon>Streptophyta</taxon>
        <taxon>Embryophyta</taxon>
        <taxon>Tracheophyta</taxon>
        <taxon>Spermatophyta</taxon>
        <taxon>Magnoliopsida</taxon>
        <taxon>eudicotyledons</taxon>
        <taxon>Gunneridae</taxon>
        <taxon>Pentapetalae</taxon>
        <taxon>rosids</taxon>
        <taxon>fabids</taxon>
        <taxon>Fabales</taxon>
        <taxon>Fabaceae</taxon>
        <taxon>Papilionoideae</taxon>
        <taxon>50 kb inversion clade</taxon>
        <taxon>NPAAA clade</taxon>
        <taxon>indigoferoid/millettioid clade</taxon>
        <taxon>Phaseoleae</taxon>
        <taxon>Mucuna</taxon>
    </lineage>
</organism>
<dbReference type="AlphaFoldDB" id="A0A371FQD4"/>
<gene>
    <name evidence="1" type="ORF">CR513_38988</name>
</gene>
<keyword evidence="2" id="KW-1185">Reference proteome</keyword>
<sequence>MLIAIARILCLGCKFHMIEICLSLIYKSKKIVKDNIHFNNYMMAKSISKTEPTILSWCRLKLGGLTKPNLALIEVATDVSKVRQKPGVDKADLRNVESGLSRNDLTYYEDVYTEFETSKLVKARTETNLALDAETYSESDEMYCKMSWREESRPTLFQTNADNMSAS</sequence>
<proteinExistence type="predicted"/>
<accession>A0A371FQD4</accession>
<evidence type="ECO:0000313" key="1">
    <source>
        <dbReference type="EMBL" id="RDX80462.1"/>
    </source>
</evidence>
<dbReference type="EMBL" id="QJKJ01008218">
    <property type="protein sequence ID" value="RDX80462.1"/>
    <property type="molecule type" value="Genomic_DNA"/>
</dbReference>
<protein>
    <submittedName>
        <fullName evidence="1">Uncharacterized protein</fullName>
    </submittedName>
</protein>
<evidence type="ECO:0000313" key="2">
    <source>
        <dbReference type="Proteomes" id="UP000257109"/>
    </source>
</evidence>
<dbReference type="Proteomes" id="UP000257109">
    <property type="component" value="Unassembled WGS sequence"/>
</dbReference>
<comment type="caution">
    <text evidence="1">The sequence shown here is derived from an EMBL/GenBank/DDBJ whole genome shotgun (WGS) entry which is preliminary data.</text>
</comment>
<name>A0A371FQD4_MUCPR</name>
<feature type="non-terminal residue" evidence="1">
    <location>
        <position position="1"/>
    </location>
</feature>
<reference evidence="1" key="1">
    <citation type="submission" date="2018-05" db="EMBL/GenBank/DDBJ databases">
        <title>Draft genome of Mucuna pruriens seed.</title>
        <authorList>
            <person name="Nnadi N.E."/>
            <person name="Vos R."/>
            <person name="Hasami M.H."/>
            <person name="Devisetty U.K."/>
            <person name="Aguiy J.C."/>
        </authorList>
    </citation>
    <scope>NUCLEOTIDE SEQUENCE [LARGE SCALE GENOMIC DNA]</scope>
    <source>
        <strain evidence="1">JCA_2017</strain>
    </source>
</reference>